<organism evidence="7 8">
    <name type="scientific">Pelobates cultripes</name>
    <name type="common">Western spadefoot toad</name>
    <dbReference type="NCBI Taxonomy" id="61616"/>
    <lineage>
        <taxon>Eukaryota</taxon>
        <taxon>Metazoa</taxon>
        <taxon>Chordata</taxon>
        <taxon>Craniata</taxon>
        <taxon>Vertebrata</taxon>
        <taxon>Euteleostomi</taxon>
        <taxon>Amphibia</taxon>
        <taxon>Batrachia</taxon>
        <taxon>Anura</taxon>
        <taxon>Pelobatoidea</taxon>
        <taxon>Pelobatidae</taxon>
        <taxon>Pelobates</taxon>
    </lineage>
</organism>
<dbReference type="Proteomes" id="UP001295444">
    <property type="component" value="Chromosome 07"/>
</dbReference>
<dbReference type="GO" id="GO:0005524">
    <property type="term" value="F:ATP binding"/>
    <property type="evidence" value="ECO:0007669"/>
    <property type="project" value="UniProtKB-KW"/>
</dbReference>
<sequence>MGTFENSVLQCLDSLQKNRIIHCDLKPENILLKEFGKTDIKVTDFGSSCYDHQRNGKYIQTMQWREHSWAP</sequence>
<protein>
    <submittedName>
        <fullName evidence="7">Dual specificity tyrosine-phosphorylation-regulated kinase 2</fullName>
    </submittedName>
</protein>
<feature type="domain" description="Protein kinase" evidence="6">
    <location>
        <begin position="1"/>
        <end position="71"/>
    </location>
</feature>
<dbReference type="InterPro" id="IPR000719">
    <property type="entry name" value="Prot_kinase_dom"/>
</dbReference>
<dbReference type="InterPro" id="IPR011009">
    <property type="entry name" value="Kinase-like_dom_sf"/>
</dbReference>
<evidence type="ECO:0000256" key="2">
    <source>
        <dbReference type="ARBA" id="ARBA00022679"/>
    </source>
</evidence>
<dbReference type="PROSITE" id="PS00108">
    <property type="entry name" value="PROTEIN_KINASE_ST"/>
    <property type="match status" value="1"/>
</dbReference>
<evidence type="ECO:0000256" key="1">
    <source>
        <dbReference type="ARBA" id="ARBA00022527"/>
    </source>
</evidence>
<dbReference type="Gene3D" id="1.10.510.10">
    <property type="entry name" value="Transferase(Phosphotransferase) domain 1"/>
    <property type="match status" value="1"/>
</dbReference>
<dbReference type="InterPro" id="IPR008271">
    <property type="entry name" value="Ser/Thr_kinase_AS"/>
</dbReference>
<proteinExistence type="predicted"/>
<evidence type="ECO:0000256" key="3">
    <source>
        <dbReference type="ARBA" id="ARBA00022741"/>
    </source>
</evidence>
<keyword evidence="2" id="KW-0808">Transferase</keyword>
<dbReference type="InterPro" id="IPR050494">
    <property type="entry name" value="Ser_Thr_dual-spec_kinase"/>
</dbReference>
<dbReference type="EMBL" id="OW240918">
    <property type="protein sequence ID" value="CAH2307028.1"/>
    <property type="molecule type" value="Genomic_DNA"/>
</dbReference>
<name>A0AAD1WFB6_PELCU</name>
<gene>
    <name evidence="7" type="ORF">PECUL_23A042144</name>
</gene>
<feature type="non-terminal residue" evidence="7">
    <location>
        <position position="71"/>
    </location>
</feature>
<evidence type="ECO:0000259" key="6">
    <source>
        <dbReference type="PROSITE" id="PS50011"/>
    </source>
</evidence>
<dbReference type="GO" id="GO:0005856">
    <property type="term" value="C:cytoskeleton"/>
    <property type="evidence" value="ECO:0007669"/>
    <property type="project" value="TreeGrafter"/>
</dbReference>
<evidence type="ECO:0000256" key="5">
    <source>
        <dbReference type="ARBA" id="ARBA00022840"/>
    </source>
</evidence>
<dbReference type="GO" id="GO:0005634">
    <property type="term" value="C:nucleus"/>
    <property type="evidence" value="ECO:0007669"/>
    <property type="project" value="TreeGrafter"/>
</dbReference>
<keyword evidence="5" id="KW-0067">ATP-binding</keyword>
<dbReference type="PANTHER" id="PTHR24058:SF51">
    <property type="entry name" value="DUAL SPECIFICITY TYROSINE-PHOSPHORYLATION-REGULATED KINASE 2"/>
    <property type="match status" value="1"/>
</dbReference>
<evidence type="ECO:0000313" key="7">
    <source>
        <dbReference type="EMBL" id="CAH2307028.1"/>
    </source>
</evidence>
<reference evidence="7" key="1">
    <citation type="submission" date="2022-03" db="EMBL/GenBank/DDBJ databases">
        <authorList>
            <person name="Alioto T."/>
            <person name="Alioto T."/>
            <person name="Gomez Garrido J."/>
        </authorList>
    </citation>
    <scope>NUCLEOTIDE SEQUENCE</scope>
</reference>
<keyword evidence="8" id="KW-1185">Reference proteome</keyword>
<dbReference type="PROSITE" id="PS50011">
    <property type="entry name" value="PROTEIN_KINASE_DOM"/>
    <property type="match status" value="1"/>
</dbReference>
<accession>A0AAD1WFB6</accession>
<dbReference type="GO" id="GO:0004674">
    <property type="term" value="F:protein serine/threonine kinase activity"/>
    <property type="evidence" value="ECO:0007669"/>
    <property type="project" value="UniProtKB-KW"/>
</dbReference>
<dbReference type="PANTHER" id="PTHR24058">
    <property type="entry name" value="DUAL SPECIFICITY PROTEIN KINASE"/>
    <property type="match status" value="1"/>
</dbReference>
<evidence type="ECO:0000256" key="4">
    <source>
        <dbReference type="ARBA" id="ARBA00022777"/>
    </source>
</evidence>
<dbReference type="AlphaFoldDB" id="A0AAD1WFB6"/>
<keyword evidence="3" id="KW-0547">Nucleotide-binding</keyword>
<keyword evidence="1" id="KW-0723">Serine/threonine-protein kinase</keyword>
<keyword evidence="4 7" id="KW-0418">Kinase</keyword>
<dbReference type="Pfam" id="PF00069">
    <property type="entry name" value="Pkinase"/>
    <property type="match status" value="1"/>
</dbReference>
<evidence type="ECO:0000313" key="8">
    <source>
        <dbReference type="Proteomes" id="UP001295444"/>
    </source>
</evidence>
<dbReference type="SUPFAM" id="SSF56112">
    <property type="entry name" value="Protein kinase-like (PK-like)"/>
    <property type="match status" value="1"/>
</dbReference>
<dbReference type="GO" id="GO:0005737">
    <property type="term" value="C:cytoplasm"/>
    <property type="evidence" value="ECO:0007669"/>
    <property type="project" value="TreeGrafter"/>
</dbReference>